<dbReference type="GO" id="GO:0004803">
    <property type="term" value="F:transposase activity"/>
    <property type="evidence" value="ECO:0007669"/>
    <property type="project" value="InterPro"/>
</dbReference>
<dbReference type="GO" id="GO:0003677">
    <property type="term" value="F:DNA binding"/>
    <property type="evidence" value="ECO:0007669"/>
    <property type="project" value="InterPro"/>
</dbReference>
<evidence type="ECO:0000313" key="1">
    <source>
        <dbReference type="EMBL" id="RUR72210.1"/>
    </source>
</evidence>
<sequence length="100" mass="11845">MIAKRQSAKQLWLSLPPVYRQCAICYTDFWESYERVLPSSRHKPVGKDSGKTSYIERFNNTLRQRVGRLVRKTLSFSKILDNHVGAIWYFVHHYNAKLRS</sequence>
<dbReference type="EMBL" id="RSCJ01000054">
    <property type="protein sequence ID" value="RUR72210.1"/>
    <property type="molecule type" value="Genomic_DNA"/>
</dbReference>
<accession>A0A433MWA2</accession>
<dbReference type="Pfam" id="PF03400">
    <property type="entry name" value="DDE_Tnp_IS1"/>
    <property type="match status" value="1"/>
</dbReference>
<comment type="caution">
    <text evidence="1">The sequence shown here is derived from an EMBL/GenBank/DDBJ whole genome shotgun (WGS) entry which is preliminary data.</text>
</comment>
<keyword evidence="2" id="KW-1185">Reference proteome</keyword>
<dbReference type="Proteomes" id="UP000268857">
    <property type="component" value="Unassembled WGS sequence"/>
</dbReference>
<reference evidence="1 2" key="1">
    <citation type="journal article" date="2019" name="Genome Biol. Evol.">
        <title>Day and night: Metabolic profiles and evolutionary relationships of six axenic non-marine cyanobacteria.</title>
        <authorList>
            <person name="Will S.E."/>
            <person name="Henke P."/>
            <person name="Boedeker C."/>
            <person name="Huang S."/>
            <person name="Brinkmann H."/>
            <person name="Rohde M."/>
            <person name="Jarek M."/>
            <person name="Friedl T."/>
            <person name="Seufert S."/>
            <person name="Schumacher M."/>
            <person name="Overmann J."/>
            <person name="Neumann-Schaal M."/>
            <person name="Petersen J."/>
        </authorList>
    </citation>
    <scope>NUCLEOTIDE SEQUENCE [LARGE SCALE GENOMIC DNA]</scope>
    <source>
        <strain evidence="1 2">PCC 6912</strain>
    </source>
</reference>
<organism evidence="1 2">
    <name type="scientific">Chlorogloeopsis fritschii PCC 6912</name>
    <dbReference type="NCBI Taxonomy" id="211165"/>
    <lineage>
        <taxon>Bacteria</taxon>
        <taxon>Bacillati</taxon>
        <taxon>Cyanobacteriota</taxon>
        <taxon>Cyanophyceae</taxon>
        <taxon>Nostocales</taxon>
        <taxon>Chlorogloeopsidaceae</taxon>
        <taxon>Chlorogloeopsis</taxon>
    </lineage>
</organism>
<proteinExistence type="predicted"/>
<dbReference type="GO" id="GO:0006313">
    <property type="term" value="P:DNA transposition"/>
    <property type="evidence" value="ECO:0007669"/>
    <property type="project" value="InterPro"/>
</dbReference>
<evidence type="ECO:0008006" key="3">
    <source>
        <dbReference type="Google" id="ProtNLM"/>
    </source>
</evidence>
<evidence type="ECO:0000313" key="2">
    <source>
        <dbReference type="Proteomes" id="UP000268857"/>
    </source>
</evidence>
<name>A0A433MWA2_CHLFR</name>
<dbReference type="AlphaFoldDB" id="A0A433MWA2"/>
<protein>
    <recommendedName>
        <fullName evidence="3">IS1 transposase</fullName>
    </recommendedName>
</protein>
<gene>
    <name evidence="1" type="ORF">PCC6912_64270</name>
</gene>
<dbReference type="InterPro" id="IPR005063">
    <property type="entry name" value="Transposase_27"/>
</dbReference>